<dbReference type="InterPro" id="IPR047365">
    <property type="entry name" value="Tudor_AtPTM-like"/>
</dbReference>
<feature type="region of interest" description="Disordered" evidence="8">
    <location>
        <begin position="1"/>
        <end position="28"/>
    </location>
</feature>
<dbReference type="SUPFAM" id="SSF57903">
    <property type="entry name" value="FYVE/PHD zinc finger"/>
    <property type="match status" value="2"/>
</dbReference>
<dbReference type="PROSITE" id="PS01359">
    <property type="entry name" value="ZF_PHD_1"/>
    <property type="match status" value="1"/>
</dbReference>
<evidence type="ECO:0008006" key="13">
    <source>
        <dbReference type="Google" id="ProtNLM"/>
    </source>
</evidence>
<dbReference type="InterPro" id="IPR001965">
    <property type="entry name" value="Znf_PHD"/>
</dbReference>
<reference evidence="11 12" key="1">
    <citation type="journal article" date="2020" name="Nat. Commun.">
        <title>Genome of Tripterygium wilfordii and identification of cytochrome P450 involved in triptolide biosynthesis.</title>
        <authorList>
            <person name="Tu L."/>
            <person name="Su P."/>
            <person name="Zhang Z."/>
            <person name="Gao L."/>
            <person name="Wang J."/>
            <person name="Hu T."/>
            <person name="Zhou J."/>
            <person name="Zhang Y."/>
            <person name="Zhao Y."/>
            <person name="Liu Y."/>
            <person name="Song Y."/>
            <person name="Tong Y."/>
            <person name="Lu Y."/>
            <person name="Yang J."/>
            <person name="Xu C."/>
            <person name="Jia M."/>
            <person name="Peters R.J."/>
            <person name="Huang L."/>
            <person name="Gao W."/>
        </authorList>
    </citation>
    <scope>NUCLEOTIDE SEQUENCE [LARGE SCALE GENOMIC DNA]</scope>
    <source>
        <strain evidence="12">cv. XIE 37</strain>
        <tissue evidence="11">Leaf</tissue>
    </source>
</reference>
<dbReference type="Pfam" id="PF15612">
    <property type="entry name" value="WHIM1"/>
    <property type="match status" value="1"/>
</dbReference>
<dbReference type="InterPro" id="IPR056618">
    <property type="entry name" value="Chromo_PTM"/>
</dbReference>
<evidence type="ECO:0000256" key="1">
    <source>
        <dbReference type="ARBA" id="ARBA00004123"/>
    </source>
</evidence>
<sequence>MEPTQQKRPRGRPRKRKAEDGATDAKSSIKTKRRVVEMRCVPLVDRYVLKEFKGNGIYLGKITHYDTGYYRVDYEDGDSEELDSGELREIILTENDFDGDLSARKKKLDELVVENSVKRKNDLEKKAVEWKKDLDQFEASALSVASGGSMIENDDEQVETDADSSSVSAEDVAFRDSSYETRDPRIPPPLLPPSSGTIPVPEDYVSYLFSVYSFLRSFSICLFLSPFGLADFVGALNFHVRNTLLDAIHLALMRALKCHLETLSLDGSDSVATCLRSADWSLLDAFTWPVYLIQYLTVMRYTKGPEWKGFHDDALKREYYSLPVGRKLVILQILCDDVSESAEFRAEIDMREETEVGIDVDAVATKFRENGPRRVHPRYAKTSACKDKGSEMKTLCYTKSLVSQDSETDVVAADVDVDKNSDECRLCGMDGMLLCCDGCPSAYHFRCINVGKSSIREGRWYCPECKINQTEPPITVGTSLRGAEDFGIDLYERVFLGTCDYLLVLGDSVNGEPFCRYYNRNDIPRVVQALLSSVQHESSYSGICKAILQYWSIPENAFPLLRKVETITDSNVDDGEAVVPFQSQVITNHKVPGKAEAENSVSLDESDRDHVALSCLEISVGKVNQTELGGPVSNGETIRFLDFAPQNVKVPDRIMTESAKLTNSVSPAADPSGKLYQSLVGRSSAVDLAICNPASSSASFLVHANSMYVPVQISSHGKEGDNSCVGRNARNSSEGCSFRELPFKPHSYTNQYMLGDFAASAAANLAIISSEEARSLEALKLGNARKIASANISLQVKAFSLSASRFFCPIPDKKLMEFPRERCGWCEACKLPQNSRRACLLNSAASTATKGAMKFLNGPFPINNQDGSLSSIAAYILYMEESLYGLIVGPFLSASYRQQWRKQVGEASTCSALKMLLVQLEENIRVISFSGDWVKHVDDCLVESSVDQSAAGTVGTVQKRGPGGKRYRRQSGISEAVVGDCHDKVFIWWEGGKLLKSLFQKALLPSSMVKKGARQGGLRKISGIQYTNGSDIPKRSRRLVWRAAVEKTFNTSQLAFQVRYLDLHVRWSDLVRLEQNPQDVKGPEMEASAFRNATICDKRIVENKTTYGVFFGNQKHLPSRVMKNIIEIEQRGDGNKKYWFPEICIPLYLIREYEESVEKVILPLAKNPVSELSEVQRRQLNDSRRDIFYYLALKRDKLGKCTCNSCQLDVLLRNAVKCSACQGYCHEQCTQSSTVYMNEEVEFSITCYRCYHPLLTAQKDNSSGSPTSPLSLQRREHHNVEAVNKSAKPKSCNQPLASAITQERDSETMQANSVSSLSAKSKKCSWGVIWKKKNNEDAGIEFRHKNILLRGSSDLQTLKPVCNLCKKQYNADAMYIHCETCTNWFHAKAVELEESKLSDVMGFKCCKCRRIKSPKCPYDDASDVEKAEGSKPCSRVPKEENIAGNSDPAIASAFKVGKPTTRFPAAEDWKKEYDPLFFSLSRVEQMTEHNSGMGPQKLPVRRHVKHEKEIDGFSENNSTHAEASIVPDSNHLMDANEEFSFVKWDVSSNNLEGAVVHVKDEVKCEDMEFEPQTYFTFEELLAPDDAGHLDEFDASGNLLENGEYQSWGVSQDGVYEQYEMEASNGFLQPTTTTMCCHSCAQIEPAPDLCCEICGLAIHSQCNHWAELSPLNGGWRCGNCREWQ</sequence>
<name>A0A7J7DEV2_TRIWF</name>
<evidence type="ECO:0000256" key="7">
    <source>
        <dbReference type="SAM" id="Coils"/>
    </source>
</evidence>
<dbReference type="InterPro" id="IPR013083">
    <property type="entry name" value="Znf_RING/FYVE/PHD"/>
</dbReference>
<protein>
    <recommendedName>
        <fullName evidence="13">DDT domain-containing protein PTM-like</fullName>
    </recommendedName>
</protein>
<dbReference type="Gene3D" id="3.30.40.10">
    <property type="entry name" value="Zinc/RING finger domain, C3HC4 (zinc finger)"/>
    <property type="match status" value="2"/>
</dbReference>
<feature type="compositionally biased region" description="Basic and acidic residues" evidence="8">
    <location>
        <begin position="172"/>
        <end position="185"/>
    </location>
</feature>
<dbReference type="EMBL" id="JAAARO010000007">
    <property type="protein sequence ID" value="KAF5744808.1"/>
    <property type="molecule type" value="Genomic_DNA"/>
</dbReference>
<feature type="domain" description="DDT" evidence="10">
    <location>
        <begin position="202"/>
        <end position="262"/>
    </location>
</feature>
<feature type="compositionally biased region" description="Acidic residues" evidence="8">
    <location>
        <begin position="152"/>
        <end position="162"/>
    </location>
</feature>
<accession>A0A7J7DEV2</accession>
<comment type="subcellular location">
    <subcellularLocation>
        <location evidence="1">Nucleus</location>
    </subcellularLocation>
</comment>
<evidence type="ECO:0000256" key="5">
    <source>
        <dbReference type="ARBA" id="ARBA00023242"/>
    </source>
</evidence>
<dbReference type="Proteomes" id="UP000593562">
    <property type="component" value="Unassembled WGS sequence"/>
</dbReference>
<evidence type="ECO:0000259" key="10">
    <source>
        <dbReference type="PROSITE" id="PS50827"/>
    </source>
</evidence>
<dbReference type="GO" id="GO:0006355">
    <property type="term" value="P:regulation of DNA-templated transcription"/>
    <property type="evidence" value="ECO:0007669"/>
    <property type="project" value="InterPro"/>
</dbReference>
<dbReference type="PANTHER" id="PTHR46508">
    <property type="entry name" value="PHD FINGER FAMILY PROTEIN"/>
    <property type="match status" value="1"/>
</dbReference>
<feature type="domain" description="PHD-type" evidence="9">
    <location>
        <begin position="421"/>
        <end position="468"/>
    </location>
</feature>
<feature type="region of interest" description="Disordered" evidence="8">
    <location>
        <begin position="150"/>
        <end position="193"/>
    </location>
</feature>
<dbReference type="InterPro" id="IPR019786">
    <property type="entry name" value="Zinc_finger_PHD-type_CS"/>
</dbReference>
<evidence type="ECO:0000313" key="11">
    <source>
        <dbReference type="EMBL" id="KAF5744808.1"/>
    </source>
</evidence>
<feature type="compositionally biased region" description="Basic residues" evidence="8">
    <location>
        <begin position="7"/>
        <end position="16"/>
    </location>
</feature>
<dbReference type="CDD" id="cd15532">
    <property type="entry name" value="PHD2_CHD_II"/>
    <property type="match status" value="1"/>
</dbReference>
<keyword evidence="3 6" id="KW-0863">Zinc-finger</keyword>
<dbReference type="InParanoid" id="A0A7J7DEV2"/>
<dbReference type="Pfam" id="PF21743">
    <property type="entry name" value="PTM_DIR17_Tudor"/>
    <property type="match status" value="1"/>
</dbReference>
<evidence type="ECO:0000313" key="12">
    <source>
        <dbReference type="Proteomes" id="UP000593562"/>
    </source>
</evidence>
<keyword evidence="5" id="KW-0539">Nucleus</keyword>
<keyword evidence="12" id="KW-1185">Reference proteome</keyword>
<dbReference type="InterPro" id="IPR018501">
    <property type="entry name" value="DDT_dom"/>
</dbReference>
<dbReference type="OrthoDB" id="784962at2759"/>
<gene>
    <name evidence="11" type="ORF">HS088_TW07G00388</name>
</gene>
<dbReference type="PROSITE" id="PS50827">
    <property type="entry name" value="DDT"/>
    <property type="match status" value="1"/>
</dbReference>
<dbReference type="SMART" id="SM00571">
    <property type="entry name" value="DDT"/>
    <property type="match status" value="1"/>
</dbReference>
<keyword evidence="4" id="KW-0862">Zinc</keyword>
<dbReference type="GO" id="GO:0005634">
    <property type="term" value="C:nucleus"/>
    <property type="evidence" value="ECO:0007669"/>
    <property type="project" value="UniProtKB-SubCell"/>
</dbReference>
<dbReference type="InterPro" id="IPR011011">
    <property type="entry name" value="Znf_FYVE_PHD"/>
</dbReference>
<keyword evidence="2" id="KW-0479">Metal-binding</keyword>
<keyword evidence="7" id="KW-0175">Coiled coil</keyword>
<dbReference type="PANTHER" id="PTHR46508:SF1">
    <property type="entry name" value="PHD FINGER FAMILY PROTEIN"/>
    <property type="match status" value="1"/>
</dbReference>
<dbReference type="GO" id="GO:0000785">
    <property type="term" value="C:chromatin"/>
    <property type="evidence" value="ECO:0007669"/>
    <property type="project" value="UniProtKB-ARBA"/>
</dbReference>
<comment type="caution">
    <text evidence="11">The sequence shown here is derived from an EMBL/GenBank/DDBJ whole genome shotgun (WGS) entry which is preliminary data.</text>
</comment>
<feature type="region of interest" description="Disordered" evidence="8">
    <location>
        <begin position="1260"/>
        <end position="1294"/>
    </location>
</feature>
<dbReference type="FunCoup" id="A0A7J7DEV2">
    <property type="interactions" value="3655"/>
</dbReference>
<feature type="coiled-coil region" evidence="7">
    <location>
        <begin position="113"/>
        <end position="140"/>
    </location>
</feature>
<dbReference type="PROSITE" id="PS50016">
    <property type="entry name" value="ZF_PHD_2"/>
    <property type="match status" value="1"/>
</dbReference>
<proteinExistence type="predicted"/>
<feature type="compositionally biased region" description="Polar residues" evidence="8">
    <location>
        <begin position="1260"/>
        <end position="1271"/>
    </location>
</feature>
<dbReference type="SMART" id="SM00249">
    <property type="entry name" value="PHD"/>
    <property type="match status" value="4"/>
</dbReference>
<dbReference type="CDD" id="cd20401">
    <property type="entry name" value="Tudor_AtPTM-like"/>
    <property type="match status" value="1"/>
</dbReference>
<dbReference type="InterPro" id="IPR000637">
    <property type="entry name" value="HMGI/Y_DNA-bd_CS"/>
</dbReference>
<dbReference type="Pfam" id="PF02791">
    <property type="entry name" value="DDT"/>
    <property type="match status" value="1"/>
</dbReference>
<dbReference type="Pfam" id="PF00628">
    <property type="entry name" value="PHD"/>
    <property type="match status" value="1"/>
</dbReference>
<evidence type="ECO:0000256" key="8">
    <source>
        <dbReference type="SAM" id="MobiDB-lite"/>
    </source>
</evidence>
<evidence type="ECO:0000256" key="4">
    <source>
        <dbReference type="ARBA" id="ARBA00022833"/>
    </source>
</evidence>
<dbReference type="InterPro" id="IPR019787">
    <property type="entry name" value="Znf_PHD-finger"/>
</dbReference>
<dbReference type="InterPro" id="IPR028942">
    <property type="entry name" value="WHIM1_dom"/>
</dbReference>
<organism evidence="11 12">
    <name type="scientific">Tripterygium wilfordii</name>
    <name type="common">Thunder God vine</name>
    <dbReference type="NCBI Taxonomy" id="458696"/>
    <lineage>
        <taxon>Eukaryota</taxon>
        <taxon>Viridiplantae</taxon>
        <taxon>Streptophyta</taxon>
        <taxon>Embryophyta</taxon>
        <taxon>Tracheophyta</taxon>
        <taxon>Spermatophyta</taxon>
        <taxon>Magnoliopsida</taxon>
        <taxon>eudicotyledons</taxon>
        <taxon>Gunneridae</taxon>
        <taxon>Pentapetalae</taxon>
        <taxon>rosids</taxon>
        <taxon>fabids</taxon>
        <taxon>Celastrales</taxon>
        <taxon>Celastraceae</taxon>
        <taxon>Tripterygium</taxon>
    </lineage>
</organism>
<evidence type="ECO:0000256" key="2">
    <source>
        <dbReference type="ARBA" id="ARBA00022723"/>
    </source>
</evidence>
<dbReference type="PROSITE" id="PS00354">
    <property type="entry name" value="HMGI_Y"/>
    <property type="match status" value="1"/>
</dbReference>
<evidence type="ECO:0000256" key="3">
    <source>
        <dbReference type="ARBA" id="ARBA00022771"/>
    </source>
</evidence>
<evidence type="ECO:0000256" key="6">
    <source>
        <dbReference type="PROSITE-ProRule" id="PRU00146"/>
    </source>
</evidence>
<dbReference type="GO" id="GO:0008270">
    <property type="term" value="F:zinc ion binding"/>
    <property type="evidence" value="ECO:0007669"/>
    <property type="project" value="UniProtKB-KW"/>
</dbReference>
<dbReference type="Pfam" id="PF24294">
    <property type="entry name" value="Chromo_PTM"/>
    <property type="match status" value="1"/>
</dbReference>
<evidence type="ECO:0000259" key="9">
    <source>
        <dbReference type="PROSITE" id="PS50016"/>
    </source>
</evidence>